<dbReference type="Proteomes" id="UP000027586">
    <property type="component" value="Unassembled WGS sequence"/>
</dbReference>
<organism evidence="1 2">
    <name type="scientific">Lichtheimia corymbifera JMRC:FSU:9682</name>
    <dbReference type="NCBI Taxonomy" id="1263082"/>
    <lineage>
        <taxon>Eukaryota</taxon>
        <taxon>Fungi</taxon>
        <taxon>Fungi incertae sedis</taxon>
        <taxon>Mucoromycota</taxon>
        <taxon>Mucoromycotina</taxon>
        <taxon>Mucoromycetes</taxon>
        <taxon>Mucorales</taxon>
        <taxon>Lichtheimiaceae</taxon>
        <taxon>Lichtheimia</taxon>
    </lineage>
</organism>
<dbReference type="AlphaFoldDB" id="A0A068RR28"/>
<protein>
    <submittedName>
        <fullName evidence="1">Uncharacterized protein</fullName>
    </submittedName>
</protein>
<comment type="caution">
    <text evidence="1">The sequence shown here is derived from an EMBL/GenBank/DDBJ whole genome shotgun (WGS) entry which is preliminary data.</text>
</comment>
<evidence type="ECO:0000313" key="2">
    <source>
        <dbReference type="Proteomes" id="UP000027586"/>
    </source>
</evidence>
<keyword evidence="2" id="KW-1185">Reference proteome</keyword>
<accession>A0A068RR28</accession>
<gene>
    <name evidence="1" type="ORF">LCOR_03596.1</name>
</gene>
<evidence type="ECO:0000313" key="1">
    <source>
        <dbReference type="EMBL" id="CDH52067.1"/>
    </source>
</evidence>
<dbReference type="VEuPathDB" id="FungiDB:LCOR_03596.1"/>
<dbReference type="EMBL" id="CBTN010000012">
    <property type="protein sequence ID" value="CDH52067.1"/>
    <property type="molecule type" value="Genomic_DNA"/>
</dbReference>
<name>A0A068RR28_9FUNG</name>
<proteinExistence type="predicted"/>
<sequence>MTVFNQHVGFDGWNATKCSDEISWNVALVTWGVVRRNDHVDTVEDDDGLDGIGDMDYISVKGALQPWILLEYSSQCIQQLFYNHG</sequence>
<reference evidence="1" key="1">
    <citation type="submission" date="2013-08" db="EMBL/GenBank/DDBJ databases">
        <title>Gene expansion shapes genome architecture in the human pathogen Lichtheimia corymbifera: an evolutionary genomics analysis in the ancient terrestrial Mucorales (Mucoromycotina).</title>
        <authorList>
            <person name="Schwartze V.U."/>
            <person name="Winter S."/>
            <person name="Shelest E."/>
            <person name="Marcet-Houben M."/>
            <person name="Horn F."/>
            <person name="Wehner S."/>
            <person name="Hoffmann K."/>
            <person name="Riege K."/>
            <person name="Sammeth M."/>
            <person name="Nowrousian M."/>
            <person name="Valiante V."/>
            <person name="Linde J."/>
            <person name="Jacobsen I.D."/>
            <person name="Marz M."/>
            <person name="Brakhage A.A."/>
            <person name="Gabaldon T."/>
            <person name="Bocker S."/>
            <person name="Voigt K."/>
        </authorList>
    </citation>
    <scope>NUCLEOTIDE SEQUENCE [LARGE SCALE GENOMIC DNA]</scope>
    <source>
        <strain evidence="1">FSU 9682</strain>
    </source>
</reference>